<evidence type="ECO:0000256" key="5">
    <source>
        <dbReference type="ARBA" id="ARBA00022692"/>
    </source>
</evidence>
<dbReference type="SUPFAM" id="SSF56935">
    <property type="entry name" value="Porins"/>
    <property type="match status" value="1"/>
</dbReference>
<dbReference type="InterPro" id="IPR039426">
    <property type="entry name" value="TonB-dep_rcpt-like"/>
</dbReference>
<dbReference type="InterPro" id="IPR037066">
    <property type="entry name" value="Plug_dom_sf"/>
</dbReference>
<keyword evidence="8 15" id="KW-0675">Receptor</keyword>
<feature type="chain" id="PRO_5037971026" evidence="12">
    <location>
        <begin position="28"/>
        <end position="699"/>
    </location>
</feature>
<dbReference type="PANTHER" id="PTHR32552">
    <property type="entry name" value="FERRICHROME IRON RECEPTOR-RELATED"/>
    <property type="match status" value="1"/>
</dbReference>
<evidence type="ECO:0000256" key="8">
    <source>
        <dbReference type="ARBA" id="ARBA00023170"/>
    </source>
</evidence>
<keyword evidence="16" id="KW-1185">Reference proteome</keyword>
<dbReference type="Pfam" id="PF07715">
    <property type="entry name" value="Plug"/>
    <property type="match status" value="1"/>
</dbReference>
<gene>
    <name evidence="15" type="ORF">KAK03_09970</name>
</gene>
<proteinExistence type="inferred from homology"/>
<feature type="signal peptide" evidence="12">
    <location>
        <begin position="1"/>
        <end position="27"/>
    </location>
</feature>
<dbReference type="Gene3D" id="2.40.170.20">
    <property type="entry name" value="TonB-dependent receptor, beta-barrel domain"/>
    <property type="match status" value="1"/>
</dbReference>
<feature type="domain" description="TonB-dependent receptor-like beta-barrel" evidence="13">
    <location>
        <begin position="241"/>
        <end position="665"/>
    </location>
</feature>
<keyword evidence="5 10" id="KW-0812">Transmembrane</keyword>
<dbReference type="GO" id="GO:0015344">
    <property type="term" value="F:siderophore uptake transmembrane transporter activity"/>
    <property type="evidence" value="ECO:0007669"/>
    <property type="project" value="TreeGrafter"/>
</dbReference>
<evidence type="ECO:0000313" key="16">
    <source>
        <dbReference type="Proteomes" id="UP000676246"/>
    </source>
</evidence>
<evidence type="ECO:0000256" key="11">
    <source>
        <dbReference type="RuleBase" id="RU003357"/>
    </source>
</evidence>
<evidence type="ECO:0000256" key="12">
    <source>
        <dbReference type="SAM" id="SignalP"/>
    </source>
</evidence>
<dbReference type="InterPro" id="IPR012910">
    <property type="entry name" value="Plug_dom"/>
</dbReference>
<dbReference type="InterPro" id="IPR036942">
    <property type="entry name" value="Beta-barrel_TonB_sf"/>
</dbReference>
<keyword evidence="9 10" id="KW-0998">Cell outer membrane</keyword>
<evidence type="ECO:0000259" key="14">
    <source>
        <dbReference type="Pfam" id="PF07715"/>
    </source>
</evidence>
<protein>
    <submittedName>
        <fullName evidence="15">TonB-dependent receptor</fullName>
    </submittedName>
</protein>
<evidence type="ECO:0000256" key="6">
    <source>
        <dbReference type="ARBA" id="ARBA00023077"/>
    </source>
</evidence>
<comment type="caution">
    <text evidence="15">The sequence shown here is derived from an EMBL/GenBank/DDBJ whole genome shotgun (WGS) entry which is preliminary data.</text>
</comment>
<comment type="similarity">
    <text evidence="2 10 11">Belongs to the TonB-dependent receptor family.</text>
</comment>
<accession>A0A941BL45</accession>
<evidence type="ECO:0000256" key="9">
    <source>
        <dbReference type="ARBA" id="ARBA00023237"/>
    </source>
</evidence>
<evidence type="ECO:0000313" key="15">
    <source>
        <dbReference type="EMBL" id="MBQ0930814.1"/>
    </source>
</evidence>
<keyword evidence="4 10" id="KW-1134">Transmembrane beta strand</keyword>
<evidence type="ECO:0000256" key="10">
    <source>
        <dbReference type="PROSITE-ProRule" id="PRU01360"/>
    </source>
</evidence>
<keyword evidence="3 10" id="KW-0813">Transport</keyword>
<dbReference type="RefSeq" id="WP_210853805.1">
    <property type="nucleotide sequence ID" value="NZ_JAGQDD010000005.1"/>
</dbReference>
<dbReference type="GO" id="GO:0009279">
    <property type="term" value="C:cell outer membrane"/>
    <property type="evidence" value="ECO:0007669"/>
    <property type="project" value="UniProtKB-SubCell"/>
</dbReference>
<dbReference type="PANTHER" id="PTHR32552:SF83">
    <property type="entry name" value="BLR3904 PROTEIN"/>
    <property type="match status" value="1"/>
</dbReference>
<name>A0A941BL45_9BURK</name>
<dbReference type="InterPro" id="IPR000531">
    <property type="entry name" value="Beta-barrel_TonB"/>
</dbReference>
<organism evidence="15 16">
    <name type="scientific">Ideonella alba</name>
    <dbReference type="NCBI Taxonomy" id="2824118"/>
    <lineage>
        <taxon>Bacteria</taxon>
        <taxon>Pseudomonadati</taxon>
        <taxon>Pseudomonadota</taxon>
        <taxon>Betaproteobacteria</taxon>
        <taxon>Burkholderiales</taxon>
        <taxon>Sphaerotilaceae</taxon>
        <taxon>Ideonella</taxon>
    </lineage>
</organism>
<dbReference type="Proteomes" id="UP000676246">
    <property type="component" value="Unassembled WGS sequence"/>
</dbReference>
<evidence type="ECO:0000256" key="2">
    <source>
        <dbReference type="ARBA" id="ARBA00009810"/>
    </source>
</evidence>
<evidence type="ECO:0000256" key="4">
    <source>
        <dbReference type="ARBA" id="ARBA00022452"/>
    </source>
</evidence>
<evidence type="ECO:0000256" key="1">
    <source>
        <dbReference type="ARBA" id="ARBA00004571"/>
    </source>
</evidence>
<feature type="domain" description="TonB-dependent receptor plug" evidence="14">
    <location>
        <begin position="54"/>
        <end position="151"/>
    </location>
</feature>
<evidence type="ECO:0000256" key="3">
    <source>
        <dbReference type="ARBA" id="ARBA00022448"/>
    </source>
</evidence>
<dbReference type="Pfam" id="PF00593">
    <property type="entry name" value="TonB_dep_Rec_b-barrel"/>
    <property type="match status" value="1"/>
</dbReference>
<dbReference type="EMBL" id="JAGQDD010000005">
    <property type="protein sequence ID" value="MBQ0930814.1"/>
    <property type="molecule type" value="Genomic_DNA"/>
</dbReference>
<keyword evidence="6 11" id="KW-0798">TonB box</keyword>
<dbReference type="AlphaFoldDB" id="A0A941BL45"/>
<dbReference type="PROSITE" id="PS52016">
    <property type="entry name" value="TONB_DEPENDENT_REC_3"/>
    <property type="match status" value="1"/>
</dbReference>
<evidence type="ECO:0000259" key="13">
    <source>
        <dbReference type="Pfam" id="PF00593"/>
    </source>
</evidence>
<evidence type="ECO:0000256" key="7">
    <source>
        <dbReference type="ARBA" id="ARBA00023136"/>
    </source>
</evidence>
<keyword evidence="7 10" id="KW-0472">Membrane</keyword>
<keyword evidence="12" id="KW-0732">Signal</keyword>
<sequence>MADTTVLRRFRHTLPALAALAALGASAQSTQVTVTGRAPQLPADVAGFGDVPAERTPIATVTAGTTALRDQGIDTLGEITRLDASLGDAYNAPGYWAQMRVRGYALDNRFNFRRDGLPINAETALGLENKDRIEVLKGISGMQAGTSSPGGLVNLVVRRPRGDATTVLLGAADDGSLRAAADIDRRVGEAVGLRLTLSADRLRPLLHDTDGQRWLAALAGTWRLSADQTLEAEVERSHQAQRSAAAFSLLGSTLPSASAIDPRINLNNQSWAGPVVFDGHTASLRYTQTLAEGWRVQAHAMTQRLRTDDRMAFPFGCSSENTYDRFCSDGSFDVYDFRSDGEHRDSNALALRLDGQARTGDWTHALGLSVLATRYRQRMGAQAFNWAGVGTIDGQAVVPASPVPADTNTNRDERSTEWQFTDRLQNGPWGLWLGLRHTALQRDSVRTDGSRATSYDQGFTTPWLAATWQLTPQDMAYASWGQGIESVVVPNRSSYGAQAGQPLPALRSRQAELGWKHEERDWGTSLAAFDIRRPAVTDTGSAYLIDGAARHRGLEAAGETRWGEFSLRGSALWLHAVREDAADAAINGLVPENVARRVLRAQLGWQPGALPGLLLQGWLSHEGPRYVLPDNSIESGAWTTVGLNARYGWREGGRDWIARLGVDNLFDRRAWQETPFQFGHAYLYPLAPRTWRASVQVSL</sequence>
<dbReference type="Gene3D" id="2.170.130.10">
    <property type="entry name" value="TonB-dependent receptor, plug domain"/>
    <property type="match status" value="1"/>
</dbReference>
<reference evidence="15 16" key="1">
    <citation type="submission" date="2021-04" db="EMBL/GenBank/DDBJ databases">
        <title>The genome sequence of Ideonella sp. 3Y2.</title>
        <authorList>
            <person name="Liu Y."/>
        </authorList>
    </citation>
    <scope>NUCLEOTIDE SEQUENCE [LARGE SCALE GENOMIC DNA]</scope>
    <source>
        <strain evidence="15 16">3Y2</strain>
    </source>
</reference>
<comment type="subcellular location">
    <subcellularLocation>
        <location evidence="1 10">Cell outer membrane</location>
        <topology evidence="1 10">Multi-pass membrane protein</topology>
    </subcellularLocation>
</comment>